<dbReference type="AlphaFoldDB" id="A0A6V7WFQ0"/>
<comment type="caution">
    <text evidence="1">The sequence shown here is derived from an EMBL/GenBank/DDBJ whole genome shotgun (WGS) entry which is preliminary data.</text>
</comment>
<gene>
    <name evidence="1" type="ORF">MENT_LOCUS38290</name>
</gene>
<protein>
    <submittedName>
        <fullName evidence="1">Uncharacterized protein</fullName>
    </submittedName>
</protein>
<name>A0A6V7WFQ0_MELEN</name>
<accession>A0A6V7WFQ0</accession>
<proteinExistence type="predicted"/>
<sequence length="57" mass="6843">MSNDLEKQLIRGRKLINEEVNFKKFNKNFLCINSINCPEIRQISHLISQISRRRQVE</sequence>
<dbReference type="Proteomes" id="UP000580250">
    <property type="component" value="Unassembled WGS sequence"/>
</dbReference>
<organism evidence="1 2">
    <name type="scientific">Meloidogyne enterolobii</name>
    <name type="common">Root-knot nematode worm</name>
    <name type="synonym">Meloidogyne mayaguensis</name>
    <dbReference type="NCBI Taxonomy" id="390850"/>
    <lineage>
        <taxon>Eukaryota</taxon>
        <taxon>Metazoa</taxon>
        <taxon>Ecdysozoa</taxon>
        <taxon>Nematoda</taxon>
        <taxon>Chromadorea</taxon>
        <taxon>Rhabditida</taxon>
        <taxon>Tylenchina</taxon>
        <taxon>Tylenchomorpha</taxon>
        <taxon>Tylenchoidea</taxon>
        <taxon>Meloidogynidae</taxon>
        <taxon>Meloidogyninae</taxon>
        <taxon>Meloidogyne</taxon>
    </lineage>
</organism>
<dbReference type="EMBL" id="CAJEWN010000562">
    <property type="protein sequence ID" value="CAD2185837.1"/>
    <property type="molecule type" value="Genomic_DNA"/>
</dbReference>
<evidence type="ECO:0000313" key="1">
    <source>
        <dbReference type="EMBL" id="CAD2185837.1"/>
    </source>
</evidence>
<evidence type="ECO:0000313" key="2">
    <source>
        <dbReference type="Proteomes" id="UP000580250"/>
    </source>
</evidence>
<reference evidence="1 2" key="1">
    <citation type="submission" date="2020-08" db="EMBL/GenBank/DDBJ databases">
        <authorList>
            <person name="Koutsovoulos G."/>
            <person name="Danchin GJ E."/>
        </authorList>
    </citation>
    <scope>NUCLEOTIDE SEQUENCE [LARGE SCALE GENOMIC DNA]</scope>
</reference>